<evidence type="ECO:0000256" key="4">
    <source>
        <dbReference type="ARBA" id="ARBA00023006"/>
    </source>
</evidence>
<gene>
    <name evidence="8" type="ORF">MIND_00246900</name>
</gene>
<dbReference type="RefSeq" id="XP_037224446.1">
    <property type="nucleotide sequence ID" value="XM_037359351.1"/>
</dbReference>
<keyword evidence="8" id="KW-0808">Transferase</keyword>
<feature type="domain" description="Autophagy protein ATG17-like" evidence="7">
    <location>
        <begin position="17"/>
        <end position="414"/>
    </location>
</feature>
<reference evidence="8" key="1">
    <citation type="submission" date="2020-05" db="EMBL/GenBank/DDBJ databases">
        <title>Mycena genomes resolve the evolution of fungal bioluminescence.</title>
        <authorList>
            <person name="Tsai I.J."/>
        </authorList>
    </citation>
    <scope>NUCLEOTIDE SEQUENCE</scope>
    <source>
        <strain evidence="8">171206Taipei</strain>
    </source>
</reference>
<comment type="caution">
    <text evidence="8">The sequence shown here is derived from an EMBL/GenBank/DDBJ whole genome shotgun (WGS) entry which is preliminary data.</text>
</comment>
<dbReference type="GeneID" id="59341867"/>
<accession>A0A8H6T776</accession>
<keyword evidence="8" id="KW-0418">Kinase</keyword>
<comment type="similarity">
    <text evidence="1 6">Belongs to the ATG17 family.</text>
</comment>
<dbReference type="Pfam" id="PF04108">
    <property type="entry name" value="ATG17_like"/>
    <property type="match status" value="1"/>
</dbReference>
<dbReference type="InterPro" id="IPR045326">
    <property type="entry name" value="ATG17-like_dom"/>
</dbReference>
<comment type="function">
    <text evidence="6">Autophagy-specific protein that functions in response to autophagy-inducing signals as a scaffold to recruit other ATG proteins to organize preautophagosomal structure (PAS) formation. Modulates the timing and magnitude of the autophagy response, such as the size of the sequestering vesicles. Plays particularly a role in pexophagy and nucleophagy.</text>
</comment>
<dbReference type="GO" id="GO:0034045">
    <property type="term" value="C:phagophore assembly site membrane"/>
    <property type="evidence" value="ECO:0007669"/>
    <property type="project" value="UniProtKB-SubCell"/>
</dbReference>
<dbReference type="EMBL" id="JACAZF010000002">
    <property type="protein sequence ID" value="KAF7312338.1"/>
    <property type="molecule type" value="Genomic_DNA"/>
</dbReference>
<protein>
    <recommendedName>
        <fullName evidence="2 6">Autophagy-related protein 17</fullName>
    </recommendedName>
</protein>
<name>A0A8H6T776_9AGAR</name>
<evidence type="ECO:0000256" key="2">
    <source>
        <dbReference type="ARBA" id="ARBA00013806"/>
    </source>
</evidence>
<keyword evidence="4 6" id="KW-0072">Autophagy</keyword>
<evidence type="ECO:0000313" key="8">
    <source>
        <dbReference type="EMBL" id="KAF7312338.1"/>
    </source>
</evidence>
<dbReference type="PANTHER" id="PTHR28005:SF1">
    <property type="entry name" value="AUTOPHAGY-RELATED PROTEIN 17"/>
    <property type="match status" value="1"/>
</dbReference>
<dbReference type="GO" id="GO:1990316">
    <property type="term" value="C:Atg1/ULK1 kinase complex"/>
    <property type="evidence" value="ECO:0007669"/>
    <property type="project" value="TreeGrafter"/>
</dbReference>
<dbReference type="Proteomes" id="UP000636479">
    <property type="component" value="Unassembled WGS sequence"/>
</dbReference>
<proteinExistence type="inferred from homology"/>
<keyword evidence="9" id="KW-1185">Reference proteome</keyword>
<dbReference type="GO" id="GO:0060090">
    <property type="term" value="F:molecular adaptor activity"/>
    <property type="evidence" value="ECO:0007669"/>
    <property type="project" value="TreeGrafter"/>
</dbReference>
<evidence type="ECO:0000259" key="7">
    <source>
        <dbReference type="Pfam" id="PF04108"/>
    </source>
</evidence>
<dbReference type="GO" id="GO:0000422">
    <property type="term" value="P:autophagy of mitochondrion"/>
    <property type="evidence" value="ECO:0007669"/>
    <property type="project" value="TreeGrafter"/>
</dbReference>
<dbReference type="GO" id="GO:0000045">
    <property type="term" value="P:autophagosome assembly"/>
    <property type="evidence" value="ECO:0007669"/>
    <property type="project" value="TreeGrafter"/>
</dbReference>
<organism evidence="8 9">
    <name type="scientific">Mycena indigotica</name>
    <dbReference type="NCBI Taxonomy" id="2126181"/>
    <lineage>
        <taxon>Eukaryota</taxon>
        <taxon>Fungi</taxon>
        <taxon>Dikarya</taxon>
        <taxon>Basidiomycota</taxon>
        <taxon>Agaricomycotina</taxon>
        <taxon>Agaricomycetes</taxon>
        <taxon>Agaricomycetidae</taxon>
        <taxon>Agaricales</taxon>
        <taxon>Marasmiineae</taxon>
        <taxon>Mycenaceae</taxon>
        <taxon>Mycena</taxon>
    </lineage>
</organism>
<comment type="subcellular location">
    <subcellularLocation>
        <location evidence="6">Cytoplasm</location>
    </subcellularLocation>
    <subcellularLocation>
        <location evidence="6">Preautophagosomal structure membrane</location>
        <topology evidence="6">Peripheral membrane protein</topology>
    </subcellularLocation>
</comment>
<evidence type="ECO:0000256" key="3">
    <source>
        <dbReference type="ARBA" id="ARBA00022490"/>
    </source>
</evidence>
<dbReference type="PANTHER" id="PTHR28005">
    <property type="entry name" value="AUTOPHAGY-RELATED PROTEIN 17"/>
    <property type="match status" value="1"/>
</dbReference>
<dbReference type="AlphaFoldDB" id="A0A8H6T776"/>
<evidence type="ECO:0000256" key="6">
    <source>
        <dbReference type="RuleBase" id="RU368080"/>
    </source>
</evidence>
<dbReference type="GO" id="GO:0034727">
    <property type="term" value="P:piecemeal microautophagy of the nucleus"/>
    <property type="evidence" value="ECO:0007669"/>
    <property type="project" value="TreeGrafter"/>
</dbReference>
<dbReference type="OrthoDB" id="1937984at2759"/>
<keyword evidence="5" id="KW-0472">Membrane</keyword>
<evidence type="ECO:0000313" key="9">
    <source>
        <dbReference type="Proteomes" id="UP000636479"/>
    </source>
</evidence>
<dbReference type="InterPro" id="IPR007240">
    <property type="entry name" value="Atg17"/>
</dbReference>
<evidence type="ECO:0000256" key="1">
    <source>
        <dbReference type="ARBA" id="ARBA00006259"/>
    </source>
</evidence>
<keyword evidence="3 6" id="KW-0963">Cytoplasm</keyword>
<sequence>MPDQNLVALVELSKSALQAGEQLCFQANDLSNQASGSVVDVLALDAKVKWVTEGVLEQLRLAVGIAKTIEEKRARLSRQEWDNVRKRHSDALDNILEALGAQLVPPDFHEHLSASSLFGSQHSEGEEPAVVNVLESPRQSLSSTVRKIKSRPERRTWKTLRDFVDDQAIEDVLEKIENGRTHLDDILSQTDEYPEILQRTTSNITERLPDMSTLPAIDTLLSTKDNTITAMARHLESLAAHYDQMAGALNEAEDGEAFGEEDLQAMNRDTEELPSIISELEESLASIISTRDTLAGFSQSSKKSLAQLNGILDDLDELGDIMTEMLQDQDVAQANCEEGLHLLQQHVDTLEHLHEHYVAYQTAFNKLLLEIARRRQYREAAENIVRGMMSQLGAMTEEESQVRERFNSEHGGYLPEDLCLCIGNSPTRWEVLPWNGEEPETLPEIEADLVAQARERLNANAIVDSPNS</sequence>
<dbReference type="GO" id="GO:0016301">
    <property type="term" value="F:kinase activity"/>
    <property type="evidence" value="ECO:0007669"/>
    <property type="project" value="UniProtKB-KW"/>
</dbReference>
<dbReference type="GO" id="GO:0030295">
    <property type="term" value="F:protein kinase activator activity"/>
    <property type="evidence" value="ECO:0007669"/>
    <property type="project" value="TreeGrafter"/>
</dbReference>
<evidence type="ECO:0000256" key="5">
    <source>
        <dbReference type="ARBA" id="ARBA00023136"/>
    </source>
</evidence>